<dbReference type="Proteomes" id="UP000250266">
    <property type="component" value="Unassembled WGS sequence"/>
</dbReference>
<dbReference type="InterPro" id="IPR053203">
    <property type="entry name" value="Cisplatin_resist-associated"/>
</dbReference>
<name>A0A8E2JJA9_9PEZI</name>
<evidence type="ECO:0000313" key="2">
    <source>
        <dbReference type="EMBL" id="OCK84139.1"/>
    </source>
</evidence>
<gene>
    <name evidence="2" type="ORF">K432DRAFT_378887</name>
</gene>
<reference evidence="2 3" key="1">
    <citation type="journal article" date="2016" name="Nat. Commun.">
        <title>Ectomycorrhizal ecology is imprinted in the genome of the dominant symbiotic fungus Cenococcum geophilum.</title>
        <authorList>
            <consortium name="DOE Joint Genome Institute"/>
            <person name="Peter M."/>
            <person name="Kohler A."/>
            <person name="Ohm R.A."/>
            <person name="Kuo A."/>
            <person name="Krutzmann J."/>
            <person name="Morin E."/>
            <person name="Arend M."/>
            <person name="Barry K.W."/>
            <person name="Binder M."/>
            <person name="Choi C."/>
            <person name="Clum A."/>
            <person name="Copeland A."/>
            <person name="Grisel N."/>
            <person name="Haridas S."/>
            <person name="Kipfer T."/>
            <person name="LaButti K."/>
            <person name="Lindquist E."/>
            <person name="Lipzen A."/>
            <person name="Maire R."/>
            <person name="Meier B."/>
            <person name="Mihaltcheva S."/>
            <person name="Molinier V."/>
            <person name="Murat C."/>
            <person name="Poggeler S."/>
            <person name="Quandt C.A."/>
            <person name="Sperisen C."/>
            <person name="Tritt A."/>
            <person name="Tisserant E."/>
            <person name="Crous P.W."/>
            <person name="Henrissat B."/>
            <person name="Nehls U."/>
            <person name="Egli S."/>
            <person name="Spatafora J.W."/>
            <person name="Grigoriev I.V."/>
            <person name="Martin F.M."/>
        </authorList>
    </citation>
    <scope>NUCLEOTIDE SEQUENCE [LARGE SCALE GENOMIC DNA]</scope>
    <source>
        <strain evidence="2 3">CBS 459.81</strain>
    </source>
</reference>
<organism evidence="2 3">
    <name type="scientific">Lepidopterella palustris CBS 459.81</name>
    <dbReference type="NCBI Taxonomy" id="1314670"/>
    <lineage>
        <taxon>Eukaryota</taxon>
        <taxon>Fungi</taxon>
        <taxon>Dikarya</taxon>
        <taxon>Ascomycota</taxon>
        <taxon>Pezizomycotina</taxon>
        <taxon>Dothideomycetes</taxon>
        <taxon>Pleosporomycetidae</taxon>
        <taxon>Mytilinidiales</taxon>
        <taxon>Argynnaceae</taxon>
        <taxon>Lepidopterella</taxon>
    </lineage>
</organism>
<feature type="compositionally biased region" description="Polar residues" evidence="1">
    <location>
        <begin position="7"/>
        <end position="16"/>
    </location>
</feature>
<dbReference type="PANTHER" id="PTHR34693:SF1">
    <property type="entry name" value="PROTEIN PAR32"/>
    <property type="match status" value="1"/>
</dbReference>
<feature type="compositionally biased region" description="Basic and acidic residues" evidence="1">
    <location>
        <begin position="103"/>
        <end position="136"/>
    </location>
</feature>
<feature type="region of interest" description="Disordered" evidence="1">
    <location>
        <begin position="1"/>
        <end position="136"/>
    </location>
</feature>
<dbReference type="OrthoDB" id="3063476at2759"/>
<dbReference type="Pfam" id="PF12223">
    <property type="entry name" value="DUF3602"/>
    <property type="match status" value="1"/>
</dbReference>
<evidence type="ECO:0000313" key="3">
    <source>
        <dbReference type="Proteomes" id="UP000250266"/>
    </source>
</evidence>
<dbReference type="InterPro" id="IPR022024">
    <property type="entry name" value="DUF3602"/>
</dbReference>
<dbReference type="AlphaFoldDB" id="A0A8E2JJA9"/>
<proteinExistence type="predicted"/>
<dbReference type="EMBL" id="KV744844">
    <property type="protein sequence ID" value="OCK84139.1"/>
    <property type="molecule type" value="Genomic_DNA"/>
</dbReference>
<keyword evidence="3" id="KW-1185">Reference proteome</keyword>
<accession>A0A8E2JJA9</accession>
<protein>
    <submittedName>
        <fullName evidence="2">Uncharacterized protein</fullName>
    </submittedName>
</protein>
<evidence type="ECO:0000256" key="1">
    <source>
        <dbReference type="SAM" id="MobiDB-lite"/>
    </source>
</evidence>
<dbReference type="PANTHER" id="PTHR34693">
    <property type="entry name" value="PROTEIN PAR32"/>
    <property type="match status" value="1"/>
</dbReference>
<sequence>MDPRASVDSQGSTVRNFSHGRGGAGNFGKERRESFTTPEDLATPTIKSDHYTTGRGGTGNIAKNDPRHPEIARASQDVDSPVFREHEGPHHYGRGGAANVAKPSEEEARIAKENNARKSAELDREYGSDEVKGWADKGKELLEKLGAKK</sequence>